<feature type="transmembrane region" description="Helical" evidence="1">
    <location>
        <begin position="140"/>
        <end position="166"/>
    </location>
</feature>
<dbReference type="Proteomes" id="UP001322664">
    <property type="component" value="Chromosome"/>
</dbReference>
<proteinExistence type="predicted"/>
<evidence type="ECO:0000256" key="1">
    <source>
        <dbReference type="SAM" id="Phobius"/>
    </source>
</evidence>
<keyword evidence="1" id="KW-1133">Transmembrane helix</keyword>
<reference evidence="2 3" key="1">
    <citation type="submission" date="2023-09" db="EMBL/GenBank/DDBJ databases">
        <authorList>
            <person name="Page C.A."/>
            <person name="Perez-Diaz I.M."/>
        </authorList>
    </citation>
    <scope>NUCLEOTIDE SEQUENCE [LARGE SCALE GENOMIC DNA]</scope>
    <source>
        <strain evidence="2 3">Ll15</strain>
    </source>
</reference>
<keyword evidence="1" id="KW-0812">Transmembrane</keyword>
<keyword evidence="1" id="KW-0472">Membrane</keyword>
<organism evidence="2 3">
    <name type="scientific">Lysinibacillus louembei</name>
    <dbReference type="NCBI Taxonomy" id="1470088"/>
    <lineage>
        <taxon>Bacteria</taxon>
        <taxon>Bacillati</taxon>
        <taxon>Bacillota</taxon>
        <taxon>Bacilli</taxon>
        <taxon>Bacillales</taxon>
        <taxon>Bacillaceae</taxon>
        <taxon>Lysinibacillus</taxon>
    </lineage>
</organism>
<evidence type="ECO:0000313" key="2">
    <source>
        <dbReference type="EMBL" id="WPK13173.1"/>
    </source>
</evidence>
<keyword evidence="3" id="KW-1185">Reference proteome</keyword>
<dbReference type="RefSeq" id="WP_319837765.1">
    <property type="nucleotide sequence ID" value="NZ_CP137624.1"/>
</dbReference>
<accession>A0ABZ0S2A2</accession>
<dbReference type="Pfam" id="PF11193">
    <property type="entry name" value="DUF2812"/>
    <property type="match status" value="1"/>
</dbReference>
<dbReference type="EMBL" id="CP137624">
    <property type="protein sequence ID" value="WPK13173.1"/>
    <property type="molecule type" value="Genomic_DNA"/>
</dbReference>
<gene>
    <name evidence="2" type="ORF">R6U77_05655</name>
</gene>
<dbReference type="InterPro" id="IPR021359">
    <property type="entry name" value="DUF2812"/>
</dbReference>
<evidence type="ECO:0000313" key="3">
    <source>
        <dbReference type="Proteomes" id="UP001322664"/>
    </source>
</evidence>
<sequence>MKKTIYRFFVDDAKEEAWLNEMSAQGWHFQKMQLRFYTFIKDESQQYIYRLELINGQPVKAQKEYITFLEESGITIVQQFGGWIYTRKNATAGSYELFSDYASKITYTKRGLKLSILTLLPMVIFSIVNFINAANRDDAFSYVSLFAAILCMIVSALTTLAIYRLYQRKKALEKQQQLFE</sequence>
<feature type="transmembrane region" description="Helical" evidence="1">
    <location>
        <begin position="114"/>
        <end position="134"/>
    </location>
</feature>
<name>A0ABZ0S2A2_9BACI</name>
<protein>
    <submittedName>
        <fullName evidence="2">DUF2812 domain-containing protein</fullName>
    </submittedName>
</protein>